<accession>A0A4S4FPN5</accession>
<keyword evidence="4" id="KW-0378">Hydrolase</keyword>
<dbReference type="SUPFAM" id="SSF56281">
    <property type="entry name" value="Metallo-hydrolase/oxidoreductase"/>
    <property type="match status" value="1"/>
</dbReference>
<evidence type="ECO:0000313" key="8">
    <source>
        <dbReference type="Proteomes" id="UP000309133"/>
    </source>
</evidence>
<dbReference type="PANTHER" id="PTHR42978">
    <property type="entry name" value="QUORUM-QUENCHING LACTONASE YTNP-RELATED-RELATED"/>
    <property type="match status" value="1"/>
</dbReference>
<keyword evidence="8" id="KW-1185">Reference proteome</keyword>
<sequence>MSDRVWEVTIVKYGTRSTRRAEVFLNYHAYHQEDGPIDMDYFFWVLRSEEETILVDTGFSRIGGDRRRRTMLTEPADAFRLAGIEPGSAPRIIVTHGHFDHIGNLSVFPDADLTMSRKEYDFWNGPHADKALFAHSVEADELAHLRDAVERGRVTFIEGEAHIAPGIRLLEIGGHTPGQCIIFVETSEGTVLLASDAVHYYEEYETDKIFTSVADLVEMYDSFALIRELVASGEVDHVVSGHDPSTLGRFTPATGALEGIAATIGAAHPPASGAHSDAQKESAR</sequence>
<dbReference type="OrthoDB" id="3196337at2"/>
<dbReference type="GO" id="GO:0016787">
    <property type="term" value="F:hydrolase activity"/>
    <property type="evidence" value="ECO:0007669"/>
    <property type="project" value="UniProtKB-KW"/>
</dbReference>
<comment type="caution">
    <text evidence="7">The sequence shown here is derived from an EMBL/GenBank/DDBJ whole genome shotgun (WGS) entry which is preliminary data.</text>
</comment>
<keyword evidence="5" id="KW-0862">Zinc</keyword>
<proteinExistence type="inferred from homology"/>
<dbReference type="InterPro" id="IPR036866">
    <property type="entry name" value="RibonucZ/Hydroxyglut_hydro"/>
</dbReference>
<evidence type="ECO:0000256" key="3">
    <source>
        <dbReference type="ARBA" id="ARBA00022723"/>
    </source>
</evidence>
<dbReference type="AlphaFoldDB" id="A0A4S4FPN5"/>
<protein>
    <submittedName>
        <fullName evidence="7">N-acyl homoserine lactonase family protein</fullName>
    </submittedName>
</protein>
<evidence type="ECO:0000313" key="7">
    <source>
        <dbReference type="EMBL" id="THG31535.1"/>
    </source>
</evidence>
<evidence type="ECO:0000256" key="4">
    <source>
        <dbReference type="ARBA" id="ARBA00022801"/>
    </source>
</evidence>
<organism evidence="7 8">
    <name type="scientific">Naasia lichenicola</name>
    <dbReference type="NCBI Taxonomy" id="2565933"/>
    <lineage>
        <taxon>Bacteria</taxon>
        <taxon>Bacillati</taxon>
        <taxon>Actinomycetota</taxon>
        <taxon>Actinomycetes</taxon>
        <taxon>Micrococcales</taxon>
        <taxon>Microbacteriaceae</taxon>
        <taxon>Naasia</taxon>
    </lineage>
</organism>
<dbReference type="Proteomes" id="UP000309133">
    <property type="component" value="Unassembled WGS sequence"/>
</dbReference>
<dbReference type="GO" id="GO:0046872">
    <property type="term" value="F:metal ion binding"/>
    <property type="evidence" value="ECO:0007669"/>
    <property type="project" value="UniProtKB-KW"/>
</dbReference>
<dbReference type="Pfam" id="PF00753">
    <property type="entry name" value="Lactamase_B"/>
    <property type="match status" value="1"/>
</dbReference>
<evidence type="ECO:0000256" key="5">
    <source>
        <dbReference type="ARBA" id="ARBA00022833"/>
    </source>
</evidence>
<dbReference type="PANTHER" id="PTHR42978:SF7">
    <property type="entry name" value="METALLO-HYDROLASE RV2300C-RELATED"/>
    <property type="match status" value="1"/>
</dbReference>
<dbReference type="RefSeq" id="WP_136426655.1">
    <property type="nucleotide sequence ID" value="NZ_SSSM01000003.1"/>
</dbReference>
<keyword evidence="3" id="KW-0479">Metal-binding</keyword>
<dbReference type="CDD" id="cd07729">
    <property type="entry name" value="AHL_lactonase_MBL-fold"/>
    <property type="match status" value="1"/>
</dbReference>
<feature type="domain" description="Metallo-beta-lactamase" evidence="6">
    <location>
        <begin position="40"/>
        <end position="242"/>
    </location>
</feature>
<dbReference type="InterPro" id="IPR001279">
    <property type="entry name" value="Metallo-B-lactamas"/>
</dbReference>
<comment type="cofactor">
    <cofactor evidence="1">
        <name>Zn(2+)</name>
        <dbReference type="ChEBI" id="CHEBI:29105"/>
    </cofactor>
</comment>
<dbReference type="SMART" id="SM00849">
    <property type="entry name" value="Lactamase_B"/>
    <property type="match status" value="1"/>
</dbReference>
<comment type="similarity">
    <text evidence="2">Belongs to the metallo-beta-lactamase superfamily.</text>
</comment>
<reference evidence="7 8" key="1">
    <citation type="submission" date="2019-04" db="EMBL/GenBank/DDBJ databases">
        <authorList>
            <person name="Jiang L."/>
        </authorList>
    </citation>
    <scope>NUCLEOTIDE SEQUENCE [LARGE SCALE GENOMIC DNA]</scope>
    <source>
        <strain evidence="7 8">YIM 131853</strain>
    </source>
</reference>
<name>A0A4S4FPN5_9MICO</name>
<dbReference type="Gene3D" id="3.60.15.10">
    <property type="entry name" value="Ribonuclease Z/Hydroxyacylglutathione hydrolase-like"/>
    <property type="match status" value="1"/>
</dbReference>
<evidence type="ECO:0000256" key="2">
    <source>
        <dbReference type="ARBA" id="ARBA00007749"/>
    </source>
</evidence>
<dbReference type="InterPro" id="IPR051013">
    <property type="entry name" value="MBL_superfamily_lactonases"/>
</dbReference>
<gene>
    <name evidence="7" type="ORF">E6C64_05510</name>
</gene>
<dbReference type="EMBL" id="SSSM01000003">
    <property type="protein sequence ID" value="THG31535.1"/>
    <property type="molecule type" value="Genomic_DNA"/>
</dbReference>
<evidence type="ECO:0000256" key="1">
    <source>
        <dbReference type="ARBA" id="ARBA00001947"/>
    </source>
</evidence>
<evidence type="ECO:0000259" key="6">
    <source>
        <dbReference type="SMART" id="SM00849"/>
    </source>
</evidence>